<feature type="transmembrane region" description="Helical" evidence="9">
    <location>
        <begin position="228"/>
        <end position="249"/>
    </location>
</feature>
<evidence type="ECO:0000256" key="2">
    <source>
        <dbReference type="ARBA" id="ARBA00022448"/>
    </source>
</evidence>
<evidence type="ECO:0000256" key="1">
    <source>
        <dbReference type="ARBA" id="ARBA00004651"/>
    </source>
</evidence>
<evidence type="ECO:0000256" key="3">
    <source>
        <dbReference type="ARBA" id="ARBA00022475"/>
    </source>
</evidence>
<keyword evidence="11" id="KW-1185">Reference proteome</keyword>
<dbReference type="GO" id="GO:0030001">
    <property type="term" value="P:metal ion transport"/>
    <property type="evidence" value="ECO:0007669"/>
    <property type="project" value="UniProtKB-ARBA"/>
</dbReference>
<name>A0A7M1T1P5_9MICO</name>
<evidence type="ECO:0000256" key="7">
    <source>
        <dbReference type="ARBA" id="ARBA00023136"/>
    </source>
</evidence>
<sequence>MDRRGTVGTSRPQAVRRDVAREQTPRPGDDVGVLTRLREAVDDVARHSPARMTLVVFASVVGIVTALLSLPIATSTGQRAPFADALFTATSAVCVTGLVTVDTATYWSPFGQVVILVGIQIGGLGVMTLASILGLAVSRRIGLTQKLLAAAETKTTRLGEVGSLLRAVLATIAVIEGALWIVLFPKYLLIGYPLGEALWHSLFQAISIFNNAGFIIEEGGLGQYAGDWWMVMPIIIGAFIGALGFPAILSISRNWRRPRQWSLHAKLTVATSTILWVVGTLAIGLLEWANPRSFGTLPAADRILNAMLAGMTPRSSGFSTVDIATMTESTWFIQDALMFVGGGSASTGGGIKVTTFAVMVLAILAEARGDPDIEAFGRRIAPTVLRLAVAVAFVGATLVGAGTLALLVLTDLHLDVVLFEVISAFATCGLSTGITANLPDSAKYVLSALMFTGRLGTMTMAAALALRDRRRVIRLPEERPTIG</sequence>
<dbReference type="PANTHER" id="PTHR32024:SF1">
    <property type="entry name" value="KTR SYSTEM POTASSIUM UPTAKE PROTEIN B"/>
    <property type="match status" value="1"/>
</dbReference>
<keyword evidence="4 9" id="KW-0812">Transmembrane</keyword>
<feature type="transmembrane region" description="Helical" evidence="9">
    <location>
        <begin position="269"/>
        <end position="289"/>
    </location>
</feature>
<protein>
    <submittedName>
        <fullName evidence="10">TrkH family potassium uptake protein</fullName>
    </submittedName>
</protein>
<dbReference type="PANTHER" id="PTHR32024">
    <property type="entry name" value="TRK SYSTEM POTASSIUM UPTAKE PROTEIN TRKG-RELATED"/>
    <property type="match status" value="1"/>
</dbReference>
<proteinExistence type="predicted"/>
<dbReference type="GO" id="GO:0008324">
    <property type="term" value="F:monoatomic cation transmembrane transporter activity"/>
    <property type="evidence" value="ECO:0007669"/>
    <property type="project" value="InterPro"/>
</dbReference>
<accession>A0A7M1T1P5</accession>
<reference evidence="10 11" key="1">
    <citation type="submission" date="2020-10" db="EMBL/GenBank/DDBJ databases">
        <title>Haloactinobacterium sp. RN3S43, a bacterium isolated from saline soil.</title>
        <authorList>
            <person name="Sun J.-Q."/>
        </authorList>
    </citation>
    <scope>NUCLEOTIDE SEQUENCE [LARGE SCALE GENOMIC DNA]</scope>
    <source>
        <strain evidence="10 11">RN3S43</strain>
    </source>
</reference>
<comment type="subcellular location">
    <subcellularLocation>
        <location evidence="1">Cell membrane</location>
        <topology evidence="1">Multi-pass membrane protein</topology>
    </subcellularLocation>
</comment>
<dbReference type="Pfam" id="PF02386">
    <property type="entry name" value="TrkH"/>
    <property type="match status" value="1"/>
</dbReference>
<feature type="transmembrane region" description="Helical" evidence="9">
    <location>
        <begin position="113"/>
        <end position="137"/>
    </location>
</feature>
<evidence type="ECO:0000256" key="6">
    <source>
        <dbReference type="ARBA" id="ARBA00023065"/>
    </source>
</evidence>
<dbReference type="KEGG" id="halt:IM660_15675"/>
<keyword evidence="5 9" id="KW-1133">Transmembrane helix</keyword>
<dbReference type="InterPro" id="IPR003445">
    <property type="entry name" value="Cat_transpt"/>
</dbReference>
<feature type="transmembrane region" description="Helical" evidence="9">
    <location>
        <begin position="444"/>
        <end position="466"/>
    </location>
</feature>
<evidence type="ECO:0000256" key="5">
    <source>
        <dbReference type="ARBA" id="ARBA00022989"/>
    </source>
</evidence>
<organism evidence="10 11">
    <name type="scientific">Ruania alkalisoli</name>
    <dbReference type="NCBI Taxonomy" id="2779775"/>
    <lineage>
        <taxon>Bacteria</taxon>
        <taxon>Bacillati</taxon>
        <taxon>Actinomycetota</taxon>
        <taxon>Actinomycetes</taxon>
        <taxon>Micrococcales</taxon>
        <taxon>Ruaniaceae</taxon>
        <taxon>Ruania</taxon>
    </lineage>
</organism>
<keyword evidence="3" id="KW-1003">Cell membrane</keyword>
<dbReference type="AlphaFoldDB" id="A0A7M1T1P5"/>
<feature type="transmembrane region" description="Helical" evidence="9">
    <location>
        <begin position="164"/>
        <end position="185"/>
    </location>
</feature>
<dbReference type="EMBL" id="CP063169">
    <property type="protein sequence ID" value="QOR72823.1"/>
    <property type="molecule type" value="Genomic_DNA"/>
</dbReference>
<feature type="transmembrane region" description="Helical" evidence="9">
    <location>
        <begin position="384"/>
        <end position="409"/>
    </location>
</feature>
<feature type="transmembrane region" description="Helical" evidence="9">
    <location>
        <begin position="336"/>
        <end position="364"/>
    </location>
</feature>
<dbReference type="GO" id="GO:0005886">
    <property type="term" value="C:plasma membrane"/>
    <property type="evidence" value="ECO:0007669"/>
    <property type="project" value="UniProtKB-SubCell"/>
</dbReference>
<evidence type="ECO:0000256" key="4">
    <source>
        <dbReference type="ARBA" id="ARBA00022692"/>
    </source>
</evidence>
<evidence type="ECO:0000313" key="10">
    <source>
        <dbReference type="EMBL" id="QOR72823.1"/>
    </source>
</evidence>
<feature type="compositionally biased region" description="Basic and acidic residues" evidence="8">
    <location>
        <begin position="15"/>
        <end position="29"/>
    </location>
</feature>
<evidence type="ECO:0000256" key="8">
    <source>
        <dbReference type="SAM" id="MobiDB-lite"/>
    </source>
</evidence>
<gene>
    <name evidence="10" type="ORF">IM660_15675</name>
</gene>
<feature type="transmembrane region" description="Helical" evidence="9">
    <location>
        <begin position="52"/>
        <end position="73"/>
    </location>
</feature>
<feature type="region of interest" description="Disordered" evidence="8">
    <location>
        <begin position="1"/>
        <end position="30"/>
    </location>
</feature>
<dbReference type="Proteomes" id="UP000593758">
    <property type="component" value="Chromosome"/>
</dbReference>
<keyword evidence="7 9" id="KW-0472">Membrane</keyword>
<keyword evidence="2" id="KW-0813">Transport</keyword>
<evidence type="ECO:0000256" key="9">
    <source>
        <dbReference type="SAM" id="Phobius"/>
    </source>
</evidence>
<evidence type="ECO:0000313" key="11">
    <source>
        <dbReference type="Proteomes" id="UP000593758"/>
    </source>
</evidence>
<keyword evidence="6" id="KW-0406">Ion transport</keyword>